<evidence type="ECO:0000313" key="2">
    <source>
        <dbReference type="EMBL" id="CAD9823919.1"/>
    </source>
</evidence>
<proteinExistence type="predicted"/>
<accession>A0A7S2UNW3</accession>
<sequence>MRSWGFAWAWVATATGIISIGLFSDGNGGGGVEGNCLSGDIMYIEGDSIGYIGLECINETSFDASLSTCGADGVVVRTEEERSCPSMVPFCVQCGPRGWGSALCLSTPTTNRDCADADADADADTTNTTATIDDTSIINPPEDATKCQKTSTCESCVERELAYTLEEESRKGCTWHEDGGCTLLELELELSSPANATNETKTSSMHIMTIADCPVVGTRGSDDNITSSGPTRMVTSSKRFIQGVLSLSTFLFM</sequence>
<gene>
    <name evidence="2" type="ORF">ASEP1449_LOCUS15753</name>
</gene>
<name>A0A7S2UNW3_9STRA</name>
<keyword evidence="1" id="KW-0732">Signal</keyword>
<dbReference type="AlphaFoldDB" id="A0A7S2UNW3"/>
<feature type="signal peptide" evidence="1">
    <location>
        <begin position="1"/>
        <end position="19"/>
    </location>
</feature>
<organism evidence="2">
    <name type="scientific">Attheya septentrionalis</name>
    <dbReference type="NCBI Taxonomy" id="420275"/>
    <lineage>
        <taxon>Eukaryota</taxon>
        <taxon>Sar</taxon>
        <taxon>Stramenopiles</taxon>
        <taxon>Ochrophyta</taxon>
        <taxon>Bacillariophyta</taxon>
        <taxon>Coscinodiscophyceae</taxon>
        <taxon>Chaetocerotophycidae</taxon>
        <taxon>Chaetocerotales</taxon>
        <taxon>Attheyaceae</taxon>
        <taxon>Attheya</taxon>
    </lineage>
</organism>
<evidence type="ECO:0000256" key="1">
    <source>
        <dbReference type="SAM" id="SignalP"/>
    </source>
</evidence>
<dbReference type="EMBL" id="HBHQ01023292">
    <property type="protein sequence ID" value="CAD9823919.1"/>
    <property type="molecule type" value="Transcribed_RNA"/>
</dbReference>
<feature type="chain" id="PRO_5031352784" evidence="1">
    <location>
        <begin position="20"/>
        <end position="253"/>
    </location>
</feature>
<reference evidence="2" key="1">
    <citation type="submission" date="2021-01" db="EMBL/GenBank/DDBJ databases">
        <authorList>
            <person name="Corre E."/>
            <person name="Pelletier E."/>
            <person name="Niang G."/>
            <person name="Scheremetjew M."/>
            <person name="Finn R."/>
            <person name="Kale V."/>
            <person name="Holt S."/>
            <person name="Cochrane G."/>
            <person name="Meng A."/>
            <person name="Brown T."/>
            <person name="Cohen L."/>
        </authorList>
    </citation>
    <scope>NUCLEOTIDE SEQUENCE</scope>
    <source>
        <strain evidence="2">CCMP2084</strain>
    </source>
</reference>
<protein>
    <submittedName>
        <fullName evidence="2">Uncharacterized protein</fullName>
    </submittedName>
</protein>